<evidence type="ECO:0008006" key="3">
    <source>
        <dbReference type="Google" id="ProtNLM"/>
    </source>
</evidence>
<accession>A0ABW6M8K1</accession>
<dbReference type="RefSeq" id="WP_388108989.1">
    <property type="nucleotide sequence ID" value="NZ_JBIAHM010000008.1"/>
</dbReference>
<dbReference type="Proteomes" id="UP001601303">
    <property type="component" value="Unassembled WGS sequence"/>
</dbReference>
<keyword evidence="2" id="KW-1185">Reference proteome</keyword>
<gene>
    <name evidence="1" type="ORF">ACFYNQ_24055</name>
</gene>
<name>A0ABW6M8K1_9ACTN</name>
<organism evidence="1 2">
    <name type="scientific">Streptomyces hokutonensis</name>
    <dbReference type="NCBI Taxonomy" id="1306990"/>
    <lineage>
        <taxon>Bacteria</taxon>
        <taxon>Bacillati</taxon>
        <taxon>Actinomycetota</taxon>
        <taxon>Actinomycetes</taxon>
        <taxon>Kitasatosporales</taxon>
        <taxon>Streptomycetaceae</taxon>
        <taxon>Streptomyces</taxon>
    </lineage>
</organism>
<evidence type="ECO:0000313" key="1">
    <source>
        <dbReference type="EMBL" id="MFE9601627.1"/>
    </source>
</evidence>
<protein>
    <recommendedName>
        <fullName evidence="3">ATP/GTP-binding protein</fullName>
    </recommendedName>
</protein>
<sequence>MSEFDRIFDPEYTASDLFTDRVSEHAAFAGALRSQHGDVVCGDARLGARQRTNVLSYYGLGGIGKTSLSRRLERWALGELESRGDWGEPPAFDRVVRTLRVDFHGSRAVDAVSIVLALRGACAARGRRFPAFDVGLAAWWALARPGTALPEVRSVSGFDVRQQMVDTLGDVIADSGGQFGVGPLSVRTTLRIVDAVMHRRLRGRLLRECPPLARVVQEAQHDPSMYVAATLAGLLSWDLENLDAGRRPLVVAFADAFEYVQGNDRVQERLFQRIVHLTPSVLWVVTSRNRLDWDAPEVEGLLPASGPRVWPGLCFDARREPRQHLIGNLSQEDVGRFLETASGTDGNPELPDDVVARIRDGAHGLPLYLDLSLTMARSREEGPLDAASFGGPLPQLVTNVFAHLPDELRGLARAASLVPRFDAQLLAGATGSLVGDAERFCRQTLVTADAHPLFPYRLHDAVRAAVTSEPVSNPGAWSASDRTERAVLLLESLRQRSDQLLYEGAEAAQLDVLELAASLCHSHALSADWLATAITRLPGFELTAQRLPSPDPDTWLGQLSGMFEAWRDDRRTAGRVAYLEDFMRRPLRSDIRRRARLRLAYAHRTRGDHAQCLGLLTEALAEDSSDDETRYQVARTLHATGDYAALRAHLAAFPLGDTTGLRIRGDLAFDRGLLEEAIAGAALRAQYLRSIGQHRLAQENEVVCLWRRSLHGIARPEECDTALIAADRFGVRLLMRTCLAAKAICLAGDAPAVANLAQEADLIISSSAGYAGWREWTPRIIHALRCRDREEAERLYAAWSQTNRTPSSNYRLVDRLFIHAGFPGRYPSAQIDDESASAVDERWHAIIESLTT</sequence>
<dbReference type="EMBL" id="JBIAHM010000008">
    <property type="protein sequence ID" value="MFE9601627.1"/>
    <property type="molecule type" value="Genomic_DNA"/>
</dbReference>
<proteinExistence type="predicted"/>
<evidence type="ECO:0000313" key="2">
    <source>
        <dbReference type="Proteomes" id="UP001601303"/>
    </source>
</evidence>
<comment type="caution">
    <text evidence="1">The sequence shown here is derived from an EMBL/GenBank/DDBJ whole genome shotgun (WGS) entry which is preliminary data.</text>
</comment>
<reference evidence="1 2" key="1">
    <citation type="submission" date="2024-10" db="EMBL/GenBank/DDBJ databases">
        <title>The Natural Products Discovery Center: Release of the First 8490 Sequenced Strains for Exploring Actinobacteria Biosynthetic Diversity.</title>
        <authorList>
            <person name="Kalkreuter E."/>
            <person name="Kautsar S.A."/>
            <person name="Yang D."/>
            <person name="Bader C.D."/>
            <person name="Teijaro C.N."/>
            <person name="Fluegel L."/>
            <person name="Davis C.M."/>
            <person name="Simpson J.R."/>
            <person name="Lauterbach L."/>
            <person name="Steele A.D."/>
            <person name="Gui C."/>
            <person name="Meng S."/>
            <person name="Li G."/>
            <person name="Viehrig K."/>
            <person name="Ye F."/>
            <person name="Su P."/>
            <person name="Kiefer A.F."/>
            <person name="Nichols A."/>
            <person name="Cepeda A.J."/>
            <person name="Yan W."/>
            <person name="Fan B."/>
            <person name="Jiang Y."/>
            <person name="Adhikari A."/>
            <person name="Zheng C.-J."/>
            <person name="Schuster L."/>
            <person name="Cowan T.M."/>
            <person name="Smanski M.J."/>
            <person name="Chevrette M.G."/>
            <person name="De Carvalho L.P.S."/>
            <person name="Shen B."/>
        </authorList>
    </citation>
    <scope>NUCLEOTIDE SEQUENCE [LARGE SCALE GENOMIC DNA]</scope>
    <source>
        <strain evidence="1 2">NPDC006488</strain>
    </source>
</reference>